<accession>A0A6S6U1M4</accession>
<evidence type="ECO:0000256" key="4">
    <source>
        <dbReference type="ARBA" id="ARBA00022801"/>
    </source>
</evidence>
<evidence type="ECO:0000256" key="2">
    <source>
        <dbReference type="ARBA" id="ARBA00022722"/>
    </source>
</evidence>
<dbReference type="Gene3D" id="3.40.50.1010">
    <property type="entry name" value="5'-nuclease"/>
    <property type="match status" value="1"/>
</dbReference>
<protein>
    <recommendedName>
        <fullName evidence="5">Ribonuclease VapC</fullName>
        <shortName evidence="5">RNase VapC</shortName>
        <ecNumber evidence="5">3.1.-.-</ecNumber>
    </recommendedName>
    <alternativeName>
        <fullName evidence="5">Toxin VapC</fullName>
    </alternativeName>
</protein>
<dbReference type="AlphaFoldDB" id="A0A6S6U1M4"/>
<reference evidence="7" key="1">
    <citation type="submission" date="2020-01" db="EMBL/GenBank/DDBJ databases">
        <authorList>
            <person name="Meier V. D."/>
            <person name="Meier V D."/>
        </authorList>
    </citation>
    <scope>NUCLEOTIDE SEQUENCE</scope>
    <source>
        <strain evidence="7">HLG_WM_MAG_04</strain>
    </source>
</reference>
<sequence length="136" mass="15883">MIYLDTNVLIYATLSSVDTASQQEKAIEILKELIDNDELLLSNLNLLEYTFVMNKAQEDSNKIENALELFQTFVQDETKGFNLDLMKMLNNDYAYKNSFDLYHVAFAKHNQCQKIFTFDKGFKKFIDICEIEIDIL</sequence>
<feature type="binding site" evidence="5">
    <location>
        <position position="100"/>
    </location>
    <ligand>
        <name>Mg(2+)</name>
        <dbReference type="ChEBI" id="CHEBI:18420"/>
    </ligand>
</feature>
<dbReference type="HAMAP" id="MF_00265">
    <property type="entry name" value="VapC_Nob1"/>
    <property type="match status" value="1"/>
</dbReference>
<comment type="similarity">
    <text evidence="5">Belongs to the PINc/VapC protein family.</text>
</comment>
<keyword evidence="5" id="KW-0800">Toxin</keyword>
<evidence type="ECO:0000256" key="1">
    <source>
        <dbReference type="ARBA" id="ARBA00022649"/>
    </source>
</evidence>
<evidence type="ECO:0000313" key="7">
    <source>
        <dbReference type="EMBL" id="CAA6822138.1"/>
    </source>
</evidence>
<keyword evidence="2 5" id="KW-0540">Nuclease</keyword>
<dbReference type="GO" id="GO:0000287">
    <property type="term" value="F:magnesium ion binding"/>
    <property type="evidence" value="ECO:0007669"/>
    <property type="project" value="UniProtKB-UniRule"/>
</dbReference>
<feature type="binding site" evidence="5">
    <location>
        <position position="5"/>
    </location>
    <ligand>
        <name>Mg(2+)</name>
        <dbReference type="ChEBI" id="CHEBI:18420"/>
    </ligand>
</feature>
<dbReference type="InterPro" id="IPR002716">
    <property type="entry name" value="PIN_dom"/>
</dbReference>
<comment type="cofactor">
    <cofactor evidence="5">
        <name>Mg(2+)</name>
        <dbReference type="ChEBI" id="CHEBI:18420"/>
    </cofactor>
</comment>
<gene>
    <name evidence="5" type="primary">vapC</name>
    <name evidence="7" type="ORF">HELGO_WM1847</name>
</gene>
<evidence type="ECO:0000256" key="3">
    <source>
        <dbReference type="ARBA" id="ARBA00022723"/>
    </source>
</evidence>
<name>A0A6S6U1M4_9BACT</name>
<dbReference type="EC" id="3.1.-.-" evidence="5"/>
<dbReference type="GO" id="GO:0090729">
    <property type="term" value="F:toxin activity"/>
    <property type="evidence" value="ECO:0007669"/>
    <property type="project" value="UniProtKB-KW"/>
</dbReference>
<evidence type="ECO:0000256" key="5">
    <source>
        <dbReference type="HAMAP-Rule" id="MF_00265"/>
    </source>
</evidence>
<keyword evidence="5" id="KW-0460">Magnesium</keyword>
<proteinExistence type="inferred from homology"/>
<dbReference type="InterPro" id="IPR022907">
    <property type="entry name" value="VapC_family"/>
</dbReference>
<dbReference type="EMBL" id="CACVAX010000059">
    <property type="protein sequence ID" value="CAA6822138.1"/>
    <property type="molecule type" value="Genomic_DNA"/>
</dbReference>
<dbReference type="SUPFAM" id="SSF88723">
    <property type="entry name" value="PIN domain-like"/>
    <property type="match status" value="1"/>
</dbReference>
<dbReference type="Pfam" id="PF01850">
    <property type="entry name" value="PIN"/>
    <property type="match status" value="1"/>
</dbReference>
<dbReference type="GO" id="GO:0016787">
    <property type="term" value="F:hydrolase activity"/>
    <property type="evidence" value="ECO:0007669"/>
    <property type="project" value="UniProtKB-KW"/>
</dbReference>
<keyword evidence="4 5" id="KW-0378">Hydrolase</keyword>
<comment type="function">
    <text evidence="5">Toxic component of a toxin-antitoxin (TA) system. An RNase.</text>
</comment>
<dbReference type="CDD" id="cd09854">
    <property type="entry name" value="PIN_VapC-like"/>
    <property type="match status" value="1"/>
</dbReference>
<keyword evidence="3 5" id="KW-0479">Metal-binding</keyword>
<keyword evidence="1 5" id="KW-1277">Toxin-antitoxin system</keyword>
<evidence type="ECO:0000259" key="6">
    <source>
        <dbReference type="Pfam" id="PF01850"/>
    </source>
</evidence>
<dbReference type="GO" id="GO:0004540">
    <property type="term" value="F:RNA nuclease activity"/>
    <property type="evidence" value="ECO:0007669"/>
    <property type="project" value="InterPro"/>
</dbReference>
<feature type="domain" description="PIN" evidence="6">
    <location>
        <begin position="2"/>
        <end position="124"/>
    </location>
</feature>
<organism evidence="7">
    <name type="scientific">uncultured Sulfurovum sp</name>
    <dbReference type="NCBI Taxonomy" id="269237"/>
    <lineage>
        <taxon>Bacteria</taxon>
        <taxon>Pseudomonadati</taxon>
        <taxon>Campylobacterota</taxon>
        <taxon>Epsilonproteobacteria</taxon>
        <taxon>Campylobacterales</taxon>
        <taxon>Sulfurovaceae</taxon>
        <taxon>Sulfurovum</taxon>
        <taxon>environmental samples</taxon>
    </lineage>
</organism>
<dbReference type="InterPro" id="IPR029060">
    <property type="entry name" value="PIN-like_dom_sf"/>
</dbReference>